<gene>
    <name evidence="2" type="ORF">METZ01_LOCUS124711</name>
</gene>
<proteinExistence type="predicted"/>
<protein>
    <recommendedName>
        <fullName evidence="1">Gfo/Idh/MocA-like oxidoreductase N-terminal domain-containing protein</fullName>
    </recommendedName>
</protein>
<dbReference type="EMBL" id="UINC01017360">
    <property type="protein sequence ID" value="SVA71857.1"/>
    <property type="molecule type" value="Genomic_DNA"/>
</dbReference>
<dbReference type="InterPro" id="IPR000683">
    <property type="entry name" value="Gfo/Idh/MocA-like_OxRdtase_N"/>
</dbReference>
<dbReference type="SUPFAM" id="SSF51735">
    <property type="entry name" value="NAD(P)-binding Rossmann-fold domains"/>
    <property type="match status" value="1"/>
</dbReference>
<evidence type="ECO:0000313" key="2">
    <source>
        <dbReference type="EMBL" id="SVA71857.1"/>
    </source>
</evidence>
<dbReference type="Gene3D" id="3.40.50.720">
    <property type="entry name" value="NAD(P)-binding Rossmann-like Domain"/>
    <property type="match status" value="1"/>
</dbReference>
<reference evidence="2" key="1">
    <citation type="submission" date="2018-05" db="EMBL/GenBank/DDBJ databases">
        <authorList>
            <person name="Lanie J.A."/>
            <person name="Ng W.-L."/>
            <person name="Kazmierczak K.M."/>
            <person name="Andrzejewski T.M."/>
            <person name="Davidsen T.M."/>
            <person name="Wayne K.J."/>
            <person name="Tettelin H."/>
            <person name="Glass J.I."/>
            <person name="Rusch D."/>
            <person name="Podicherti R."/>
            <person name="Tsui H.-C.T."/>
            <person name="Winkler M.E."/>
        </authorList>
    </citation>
    <scope>NUCLEOTIDE SEQUENCE</scope>
</reference>
<accession>A0A381Y641</accession>
<sequence>MINIAIIGAGELGSRHLQALAHLEEDATIQVVDPSEESRKIAKERFGQIDQKADKNIKLLLDSDIDCLNVPLDLALIATSSDVRANLVRTIINRVKARIMLLEKVLFQKEKDYFEIQELLIKENISAWVNCYRRDTDFFKSVKKKINLSEKVKISVSGSLWEIGCLGVHFIDLLAFFSEHVDFEFRKSQLDKNLLDAKRKGFKEFTGVLEGGNSRGDTLIMDSKDHGNQPWVIRIENGKTWHKIAEEVSGADYEYFDGKEESHCKVNIPMQSQRTHILVKQIVHGNHCGLPDFHDSVTLHIPLIRVLLRHIQQTTGKRVEACPIT</sequence>
<evidence type="ECO:0000259" key="1">
    <source>
        <dbReference type="Pfam" id="PF01408"/>
    </source>
</evidence>
<dbReference type="InterPro" id="IPR036291">
    <property type="entry name" value="NAD(P)-bd_dom_sf"/>
</dbReference>
<name>A0A381Y641_9ZZZZ</name>
<feature type="domain" description="Gfo/Idh/MocA-like oxidoreductase N-terminal" evidence="1">
    <location>
        <begin position="2"/>
        <end position="129"/>
    </location>
</feature>
<dbReference type="GO" id="GO:0000166">
    <property type="term" value="F:nucleotide binding"/>
    <property type="evidence" value="ECO:0007669"/>
    <property type="project" value="InterPro"/>
</dbReference>
<dbReference type="Pfam" id="PF01408">
    <property type="entry name" value="GFO_IDH_MocA"/>
    <property type="match status" value="1"/>
</dbReference>
<dbReference type="InterPro" id="IPR051450">
    <property type="entry name" value="Gfo/Idh/MocA_Oxidoreductases"/>
</dbReference>
<organism evidence="2">
    <name type="scientific">marine metagenome</name>
    <dbReference type="NCBI Taxonomy" id="408172"/>
    <lineage>
        <taxon>unclassified sequences</taxon>
        <taxon>metagenomes</taxon>
        <taxon>ecological metagenomes</taxon>
    </lineage>
</organism>
<dbReference type="AlphaFoldDB" id="A0A381Y641"/>
<dbReference type="PANTHER" id="PTHR43377">
    <property type="entry name" value="BILIVERDIN REDUCTASE A"/>
    <property type="match status" value="1"/>
</dbReference>
<dbReference type="PANTHER" id="PTHR43377:SF1">
    <property type="entry name" value="BILIVERDIN REDUCTASE A"/>
    <property type="match status" value="1"/>
</dbReference>